<keyword evidence="6" id="KW-0507">mRNA processing</keyword>
<name>A0A0H2RTB6_9AGAM</name>
<evidence type="ECO:0000256" key="4">
    <source>
        <dbReference type="ARBA" id="ARBA00026154"/>
    </source>
</evidence>
<comment type="subcellular location">
    <subcellularLocation>
        <location evidence="6">Nucleus</location>
    </subcellularLocation>
</comment>
<evidence type="ECO:0000313" key="8">
    <source>
        <dbReference type="EMBL" id="KLO08066.1"/>
    </source>
</evidence>
<evidence type="ECO:0000256" key="2">
    <source>
        <dbReference type="ARBA" id="ARBA00022737"/>
    </source>
</evidence>
<evidence type="ECO:0000256" key="1">
    <source>
        <dbReference type="ARBA" id="ARBA00022574"/>
    </source>
</evidence>
<feature type="repeat" description="WD" evidence="5">
    <location>
        <begin position="178"/>
        <end position="219"/>
    </location>
</feature>
<evidence type="ECO:0000256" key="3">
    <source>
        <dbReference type="ARBA" id="ARBA00025498"/>
    </source>
</evidence>
<dbReference type="PANTHER" id="PTHR22836">
    <property type="entry name" value="WD40 REPEAT PROTEIN"/>
    <property type="match status" value="1"/>
</dbReference>
<feature type="repeat" description="WD" evidence="5">
    <location>
        <begin position="220"/>
        <end position="247"/>
    </location>
</feature>
<sequence length="511" mass="54760">MGSSTFEFINPPNIVRALEGIVNLLARLKRSMWEIQLPRRRISEPLPPKAYPENLSTSLCTIFVHTSTNKIRCPMNCVAWTSEGRCVLTASTSVEFTLWNGLTFNFETILQAHDSPIRALKFNHSGAYLASADQSGNGHREAVRAITFSPDDRRFATASDDSTVRIWDFRESREERVLSGHGWDVRCVEWHATRGFLVSGSKDNLVMFWDPRTGTCLSTLHHHKNTIQALAWSPNGDYVASASRDQTKKACSLVFHPIHPILVSGGSEGAILHWDYNAPEQILGTNTPAGPRATLSQAHDSNVWSLAFHPLGHILVSASNDHTTRFWARERPGDASSVFAGGGEKPPEAAQFSGEGPDEEDEMALPGFSYLGQGGANSSAGAGALPGLGMAESALPGLPGLGSAANSNGSVPPPMNQQMDEGIPGFGRSEPNGSRDTYGSGSGPGPRDDHYNNNNNYGPEGGRGGGRGYGYGNNGNGGGGGYDDRRGTGANSSGGGRNYGSRWGSRRGGRY</sequence>
<keyword evidence="1 5" id="KW-0853">WD repeat</keyword>
<keyword evidence="2" id="KW-0677">Repeat</keyword>
<dbReference type="SUPFAM" id="SSF50978">
    <property type="entry name" value="WD40 repeat-like"/>
    <property type="match status" value="1"/>
</dbReference>
<evidence type="ECO:0000313" key="9">
    <source>
        <dbReference type="Proteomes" id="UP000053477"/>
    </source>
</evidence>
<feature type="region of interest" description="Disordered" evidence="7">
    <location>
        <begin position="333"/>
        <end position="361"/>
    </location>
</feature>
<proteinExistence type="predicted"/>
<accession>A0A0H2RTB6</accession>
<dbReference type="InterPro" id="IPR020472">
    <property type="entry name" value="WD40_PAC1"/>
</dbReference>
<evidence type="ECO:0000256" key="5">
    <source>
        <dbReference type="PROSITE-ProRule" id="PRU00221"/>
    </source>
</evidence>
<evidence type="ECO:0000256" key="7">
    <source>
        <dbReference type="SAM" id="MobiDB-lite"/>
    </source>
</evidence>
<protein>
    <recommendedName>
        <fullName evidence="4 6">Polyadenylation factor subunit 2</fullName>
    </recommendedName>
</protein>
<gene>
    <name evidence="8" type="ORF">SCHPADRAFT_922697</name>
</gene>
<dbReference type="CDD" id="cd00200">
    <property type="entry name" value="WD40"/>
    <property type="match status" value="1"/>
</dbReference>
<feature type="region of interest" description="Disordered" evidence="7">
    <location>
        <begin position="400"/>
        <end position="511"/>
    </location>
</feature>
<dbReference type="STRING" id="27342.A0A0H2RTB6"/>
<dbReference type="InParanoid" id="A0A0H2RTB6"/>
<dbReference type="EMBL" id="KQ086107">
    <property type="protein sequence ID" value="KLO08066.1"/>
    <property type="molecule type" value="Genomic_DNA"/>
</dbReference>
<keyword evidence="9" id="KW-1185">Reference proteome</keyword>
<dbReference type="Pfam" id="PF00400">
    <property type="entry name" value="WD40"/>
    <property type="match status" value="5"/>
</dbReference>
<organism evidence="8 9">
    <name type="scientific">Schizopora paradoxa</name>
    <dbReference type="NCBI Taxonomy" id="27342"/>
    <lineage>
        <taxon>Eukaryota</taxon>
        <taxon>Fungi</taxon>
        <taxon>Dikarya</taxon>
        <taxon>Basidiomycota</taxon>
        <taxon>Agaricomycotina</taxon>
        <taxon>Agaricomycetes</taxon>
        <taxon>Hymenochaetales</taxon>
        <taxon>Schizoporaceae</taxon>
        <taxon>Schizopora</taxon>
    </lineage>
</organism>
<feature type="repeat" description="WD" evidence="5">
    <location>
        <begin position="136"/>
        <end position="177"/>
    </location>
</feature>
<keyword evidence="6" id="KW-0539">Nucleus</keyword>
<reference evidence="8 9" key="1">
    <citation type="submission" date="2015-04" db="EMBL/GenBank/DDBJ databases">
        <title>Complete genome sequence of Schizopora paradoxa KUC8140, a cosmopolitan wood degrader in East Asia.</title>
        <authorList>
            <consortium name="DOE Joint Genome Institute"/>
            <person name="Min B."/>
            <person name="Park H."/>
            <person name="Jang Y."/>
            <person name="Kim J.-J."/>
            <person name="Kim K.H."/>
            <person name="Pangilinan J."/>
            <person name="Lipzen A."/>
            <person name="Riley R."/>
            <person name="Grigoriev I.V."/>
            <person name="Spatafora J.W."/>
            <person name="Choi I.-G."/>
        </authorList>
    </citation>
    <scope>NUCLEOTIDE SEQUENCE [LARGE SCALE GENOMIC DNA]</scope>
    <source>
        <strain evidence="8 9">KUC8140</strain>
    </source>
</reference>
<dbReference type="PROSITE" id="PS50294">
    <property type="entry name" value="WD_REPEATS_REGION"/>
    <property type="match status" value="3"/>
</dbReference>
<dbReference type="InterPro" id="IPR045245">
    <property type="entry name" value="Pfs2-like"/>
</dbReference>
<dbReference type="AlphaFoldDB" id="A0A0H2RTB6"/>
<evidence type="ECO:0000256" key="6">
    <source>
        <dbReference type="RuleBase" id="RU369034"/>
    </source>
</evidence>
<comment type="function">
    <text evidence="3">Required for 3'-end cleavage and polyadenylation of pre-mRNAs. Also involved in chromosome segregation where it has a role in chromosome attachment to the mitotic spindle.</text>
</comment>
<dbReference type="InterPro" id="IPR036322">
    <property type="entry name" value="WD40_repeat_dom_sf"/>
</dbReference>
<dbReference type="PRINTS" id="PR00320">
    <property type="entry name" value="GPROTEINBRPT"/>
</dbReference>
<dbReference type="Gene3D" id="2.130.10.10">
    <property type="entry name" value="YVTN repeat-like/Quinoprotein amine dehydrogenase"/>
    <property type="match status" value="3"/>
</dbReference>
<dbReference type="GO" id="GO:0005847">
    <property type="term" value="C:mRNA cleavage and polyadenylation specificity factor complex"/>
    <property type="evidence" value="ECO:0007669"/>
    <property type="project" value="TreeGrafter"/>
</dbReference>
<dbReference type="InterPro" id="IPR015943">
    <property type="entry name" value="WD40/YVTN_repeat-like_dom_sf"/>
</dbReference>
<feature type="repeat" description="WD" evidence="5">
    <location>
        <begin position="296"/>
        <end position="327"/>
    </location>
</feature>
<dbReference type="PROSITE" id="PS50082">
    <property type="entry name" value="WD_REPEATS_2"/>
    <property type="match status" value="4"/>
</dbReference>
<dbReference type="Proteomes" id="UP000053477">
    <property type="component" value="Unassembled WGS sequence"/>
</dbReference>
<dbReference type="SMART" id="SM00320">
    <property type="entry name" value="WD40"/>
    <property type="match status" value="5"/>
</dbReference>
<dbReference type="PANTHER" id="PTHR22836:SF0">
    <property type="entry name" value="PRE-MRNA 3' END PROCESSING PROTEIN WDR33"/>
    <property type="match status" value="1"/>
</dbReference>
<dbReference type="InterPro" id="IPR001680">
    <property type="entry name" value="WD40_rpt"/>
</dbReference>
<dbReference type="GO" id="GO:0031124">
    <property type="term" value="P:mRNA 3'-end processing"/>
    <property type="evidence" value="ECO:0007669"/>
    <property type="project" value="UniProtKB-UniRule"/>
</dbReference>
<dbReference type="OrthoDB" id="16717at2759"/>
<feature type="compositionally biased region" description="Gly residues" evidence="7">
    <location>
        <begin position="459"/>
        <end position="481"/>
    </location>
</feature>
<dbReference type="FunCoup" id="A0A0H2RTB6">
    <property type="interactions" value="143"/>
</dbReference>